<dbReference type="Proteomes" id="UP001066276">
    <property type="component" value="Chromosome 2_1"/>
</dbReference>
<proteinExistence type="predicted"/>
<comment type="caution">
    <text evidence="2">The sequence shown here is derived from an EMBL/GenBank/DDBJ whole genome shotgun (WGS) entry which is preliminary data.</text>
</comment>
<sequence length="82" mass="9192">MQLIEPSRKNSATRGLKSRKSCSPTMRQNNQVHPRVFLSSYRGLYTSLTWTPWKAKLKVVGPRIEEGPPPPMPTAGPSVMDL</sequence>
<feature type="region of interest" description="Disordered" evidence="1">
    <location>
        <begin position="1"/>
        <end position="30"/>
    </location>
</feature>
<dbReference type="EMBL" id="JANPWB010000003">
    <property type="protein sequence ID" value="KAJ1203973.1"/>
    <property type="molecule type" value="Genomic_DNA"/>
</dbReference>
<accession>A0AAV7VQL2</accession>
<feature type="region of interest" description="Disordered" evidence="1">
    <location>
        <begin position="63"/>
        <end position="82"/>
    </location>
</feature>
<evidence type="ECO:0000313" key="3">
    <source>
        <dbReference type="Proteomes" id="UP001066276"/>
    </source>
</evidence>
<reference evidence="2" key="1">
    <citation type="journal article" date="2022" name="bioRxiv">
        <title>Sequencing and chromosome-scale assembly of the giantPleurodeles waltlgenome.</title>
        <authorList>
            <person name="Brown T."/>
            <person name="Elewa A."/>
            <person name="Iarovenko S."/>
            <person name="Subramanian E."/>
            <person name="Araus A.J."/>
            <person name="Petzold A."/>
            <person name="Susuki M."/>
            <person name="Suzuki K.-i.T."/>
            <person name="Hayashi T."/>
            <person name="Toyoda A."/>
            <person name="Oliveira C."/>
            <person name="Osipova E."/>
            <person name="Leigh N.D."/>
            <person name="Simon A."/>
            <person name="Yun M.H."/>
        </authorList>
    </citation>
    <scope>NUCLEOTIDE SEQUENCE</scope>
    <source>
        <strain evidence="2">20211129_DDA</strain>
        <tissue evidence="2">Liver</tissue>
    </source>
</reference>
<dbReference type="AlphaFoldDB" id="A0AAV7VQL2"/>
<keyword evidence="3" id="KW-1185">Reference proteome</keyword>
<name>A0AAV7VQL2_PLEWA</name>
<gene>
    <name evidence="2" type="ORF">NDU88_007754</name>
</gene>
<feature type="compositionally biased region" description="Polar residues" evidence="1">
    <location>
        <begin position="21"/>
        <end position="30"/>
    </location>
</feature>
<evidence type="ECO:0000256" key="1">
    <source>
        <dbReference type="SAM" id="MobiDB-lite"/>
    </source>
</evidence>
<evidence type="ECO:0000313" key="2">
    <source>
        <dbReference type="EMBL" id="KAJ1203973.1"/>
    </source>
</evidence>
<protein>
    <submittedName>
        <fullName evidence="2">Uncharacterized protein</fullName>
    </submittedName>
</protein>
<organism evidence="2 3">
    <name type="scientific">Pleurodeles waltl</name>
    <name type="common">Iberian ribbed newt</name>
    <dbReference type="NCBI Taxonomy" id="8319"/>
    <lineage>
        <taxon>Eukaryota</taxon>
        <taxon>Metazoa</taxon>
        <taxon>Chordata</taxon>
        <taxon>Craniata</taxon>
        <taxon>Vertebrata</taxon>
        <taxon>Euteleostomi</taxon>
        <taxon>Amphibia</taxon>
        <taxon>Batrachia</taxon>
        <taxon>Caudata</taxon>
        <taxon>Salamandroidea</taxon>
        <taxon>Salamandridae</taxon>
        <taxon>Pleurodelinae</taxon>
        <taxon>Pleurodeles</taxon>
    </lineage>
</organism>